<gene>
    <name evidence="1" type="ORF">Tci_866621</name>
</gene>
<name>A0A699SAX5_TANCI</name>
<organism evidence="1">
    <name type="scientific">Tanacetum cinerariifolium</name>
    <name type="common">Dalmatian daisy</name>
    <name type="synonym">Chrysanthemum cinerariifolium</name>
    <dbReference type="NCBI Taxonomy" id="118510"/>
    <lineage>
        <taxon>Eukaryota</taxon>
        <taxon>Viridiplantae</taxon>
        <taxon>Streptophyta</taxon>
        <taxon>Embryophyta</taxon>
        <taxon>Tracheophyta</taxon>
        <taxon>Spermatophyta</taxon>
        <taxon>Magnoliopsida</taxon>
        <taxon>eudicotyledons</taxon>
        <taxon>Gunneridae</taxon>
        <taxon>Pentapetalae</taxon>
        <taxon>asterids</taxon>
        <taxon>campanulids</taxon>
        <taxon>Asterales</taxon>
        <taxon>Asteraceae</taxon>
        <taxon>Asteroideae</taxon>
        <taxon>Anthemideae</taxon>
        <taxon>Anthemidinae</taxon>
        <taxon>Tanacetum</taxon>
    </lineage>
</organism>
<proteinExistence type="predicted"/>
<dbReference type="AlphaFoldDB" id="A0A699SAX5"/>
<evidence type="ECO:0000313" key="1">
    <source>
        <dbReference type="EMBL" id="GFC94651.1"/>
    </source>
</evidence>
<dbReference type="EMBL" id="BKCJ011149982">
    <property type="protein sequence ID" value="GFC94651.1"/>
    <property type="molecule type" value="Genomic_DNA"/>
</dbReference>
<sequence>MSVHQLRIDQTDVAERNAEAESIAQLMSEATKQRSKYCIQGSYLKSRRPHQLEATASLHRHWKGALIMKSELLAPSDASKMAAIFGAGPAIDFERDAGRAPRGFCIVLNYV</sequence>
<comment type="caution">
    <text evidence="1">The sequence shown here is derived from an EMBL/GenBank/DDBJ whole genome shotgun (WGS) entry which is preliminary data.</text>
</comment>
<feature type="non-terminal residue" evidence="1">
    <location>
        <position position="111"/>
    </location>
</feature>
<reference evidence="1" key="1">
    <citation type="journal article" date="2019" name="Sci. Rep.">
        <title>Draft genome of Tanacetum cinerariifolium, the natural source of mosquito coil.</title>
        <authorList>
            <person name="Yamashiro T."/>
            <person name="Shiraishi A."/>
            <person name="Satake H."/>
            <person name="Nakayama K."/>
        </authorList>
    </citation>
    <scope>NUCLEOTIDE SEQUENCE</scope>
</reference>
<accession>A0A699SAX5</accession>
<protein>
    <submittedName>
        <fullName evidence="1">Uncharacterized protein</fullName>
    </submittedName>
</protein>